<evidence type="ECO:0000259" key="8">
    <source>
        <dbReference type="Pfam" id="PF00940"/>
    </source>
</evidence>
<dbReference type="InterPro" id="IPR043502">
    <property type="entry name" value="DNA/RNA_pol_sf"/>
</dbReference>
<proteinExistence type="inferred from homology"/>
<name>A0A381UW96_9ZZZZ</name>
<dbReference type="Gene3D" id="3.30.70.370">
    <property type="match status" value="1"/>
</dbReference>
<dbReference type="GO" id="GO:0003899">
    <property type="term" value="F:DNA-directed RNA polymerase activity"/>
    <property type="evidence" value="ECO:0007669"/>
    <property type="project" value="UniProtKB-EC"/>
</dbReference>
<organism evidence="9">
    <name type="scientific">marine metagenome</name>
    <dbReference type="NCBI Taxonomy" id="408172"/>
    <lineage>
        <taxon>unclassified sequences</taxon>
        <taxon>metagenomes</taxon>
        <taxon>ecological metagenomes</taxon>
    </lineage>
</organism>
<dbReference type="PANTHER" id="PTHR10102:SF0">
    <property type="entry name" value="DNA-DIRECTED RNA POLYMERASE, MITOCHONDRIAL"/>
    <property type="match status" value="1"/>
</dbReference>
<dbReference type="AlphaFoldDB" id="A0A381UW96"/>
<keyword evidence="6" id="KW-0804">Transcription</keyword>
<evidence type="ECO:0000256" key="4">
    <source>
        <dbReference type="ARBA" id="ARBA00022679"/>
    </source>
</evidence>
<dbReference type="PANTHER" id="PTHR10102">
    <property type="entry name" value="DNA-DIRECTED RNA POLYMERASE, MITOCHONDRIAL"/>
    <property type="match status" value="1"/>
</dbReference>
<feature type="domain" description="DNA-directed RNA polymerase C-terminal" evidence="8">
    <location>
        <begin position="573"/>
        <end position="783"/>
    </location>
</feature>
<evidence type="ECO:0000256" key="2">
    <source>
        <dbReference type="ARBA" id="ARBA00012418"/>
    </source>
</evidence>
<dbReference type="GO" id="GO:0006390">
    <property type="term" value="P:mitochondrial transcription"/>
    <property type="evidence" value="ECO:0007669"/>
    <property type="project" value="TreeGrafter"/>
</dbReference>
<feature type="non-terminal residue" evidence="9">
    <location>
        <position position="1"/>
    </location>
</feature>
<evidence type="ECO:0000256" key="5">
    <source>
        <dbReference type="ARBA" id="ARBA00022695"/>
    </source>
</evidence>
<dbReference type="GO" id="GO:0003677">
    <property type="term" value="F:DNA binding"/>
    <property type="evidence" value="ECO:0007669"/>
    <property type="project" value="InterPro"/>
</dbReference>
<comment type="similarity">
    <text evidence="1">Belongs to the phage and mitochondrial RNA polymerase family.</text>
</comment>
<keyword evidence="3" id="KW-0240">DNA-directed RNA polymerase</keyword>
<dbReference type="Pfam" id="PF00940">
    <property type="entry name" value="RNA_pol"/>
    <property type="match status" value="2"/>
</dbReference>
<dbReference type="InterPro" id="IPR046950">
    <property type="entry name" value="DNA-dir_Rpol_C_phage-type"/>
</dbReference>
<keyword evidence="5" id="KW-0548">Nucleotidyltransferase</keyword>
<keyword evidence="4" id="KW-0808">Transferase</keyword>
<dbReference type="EMBL" id="UINC01007275">
    <property type="protein sequence ID" value="SVA32409.1"/>
    <property type="molecule type" value="Genomic_DNA"/>
</dbReference>
<dbReference type="InterPro" id="IPR002092">
    <property type="entry name" value="DNA-dir_Rpol_phage-type"/>
</dbReference>
<feature type="domain" description="DNA-directed RNA polymerase C-terminal" evidence="8">
    <location>
        <begin position="1082"/>
        <end position="1164"/>
    </location>
</feature>
<accession>A0A381UW96</accession>
<reference evidence="9" key="1">
    <citation type="submission" date="2018-05" db="EMBL/GenBank/DDBJ databases">
        <authorList>
            <person name="Lanie J.A."/>
            <person name="Ng W.-L."/>
            <person name="Kazmierczak K.M."/>
            <person name="Andrzejewski T.M."/>
            <person name="Davidsen T.M."/>
            <person name="Wayne K.J."/>
            <person name="Tettelin H."/>
            <person name="Glass J.I."/>
            <person name="Rusch D."/>
            <person name="Podicherti R."/>
            <person name="Tsui H.-C.T."/>
            <person name="Winkler M.E."/>
        </authorList>
    </citation>
    <scope>NUCLEOTIDE SEQUENCE</scope>
</reference>
<evidence type="ECO:0000256" key="6">
    <source>
        <dbReference type="ARBA" id="ARBA00023163"/>
    </source>
</evidence>
<dbReference type="GO" id="GO:0034245">
    <property type="term" value="C:mitochondrial DNA-directed RNA polymerase complex"/>
    <property type="evidence" value="ECO:0007669"/>
    <property type="project" value="TreeGrafter"/>
</dbReference>
<dbReference type="PROSITE" id="PS00900">
    <property type="entry name" value="RNA_POL_PHAGE_1"/>
    <property type="match status" value="1"/>
</dbReference>
<comment type="catalytic activity">
    <reaction evidence="7">
        <text>RNA(n) + a ribonucleoside 5'-triphosphate = RNA(n+1) + diphosphate</text>
        <dbReference type="Rhea" id="RHEA:21248"/>
        <dbReference type="Rhea" id="RHEA-COMP:14527"/>
        <dbReference type="Rhea" id="RHEA-COMP:17342"/>
        <dbReference type="ChEBI" id="CHEBI:33019"/>
        <dbReference type="ChEBI" id="CHEBI:61557"/>
        <dbReference type="ChEBI" id="CHEBI:140395"/>
        <dbReference type="EC" id="2.7.7.6"/>
    </reaction>
</comment>
<dbReference type="InterPro" id="IPR036361">
    <property type="entry name" value="SAP_dom_sf"/>
</dbReference>
<dbReference type="SUPFAM" id="SSF56672">
    <property type="entry name" value="DNA/RNA polymerases"/>
    <property type="match status" value="2"/>
</dbReference>
<evidence type="ECO:0000256" key="3">
    <source>
        <dbReference type="ARBA" id="ARBA00022478"/>
    </source>
</evidence>
<dbReference type="EC" id="2.7.7.6" evidence="2"/>
<evidence type="ECO:0000256" key="1">
    <source>
        <dbReference type="ARBA" id="ARBA00009493"/>
    </source>
</evidence>
<evidence type="ECO:0000313" key="9">
    <source>
        <dbReference type="EMBL" id="SVA32409.1"/>
    </source>
</evidence>
<protein>
    <recommendedName>
        <fullName evidence="2">DNA-directed RNA polymerase</fullName>
        <ecNumber evidence="2">2.7.7.6</ecNumber>
    </recommendedName>
</protein>
<dbReference type="Gene3D" id="1.10.720.30">
    <property type="entry name" value="SAP domain"/>
    <property type="match status" value="1"/>
</dbReference>
<gene>
    <name evidence="9" type="ORF">METZ01_LOCUS85263</name>
</gene>
<dbReference type="Gene3D" id="1.10.150.20">
    <property type="entry name" value="5' to 3' exonuclease, C-terminal subdomain"/>
    <property type="match status" value="1"/>
</dbReference>
<dbReference type="Gene3D" id="1.10.287.280">
    <property type="match status" value="1"/>
</dbReference>
<sequence>VPGHSDPHERLMGKYFRKNYSEGERVEIPEKWTDGTYEDWNVWKADRLVNLGFYNRKNMRIPPYDETREAPPRIHLRGDGNFGKSSLTSGHMEFKVWVQNKIEEAASGKGSPRFLSEQGRESEREDAMEVWEDLTRLLHRKFYQRYFVDEDKILDVEGKANRFRESRHLMLLLKIAAWDRQYYSLVSYYPWAHPDSDNLPLTSKLLDSLSPVERICREAIRMLIRKSITSEVESISFTSVAGITFIEELQKRILGIIEELRETASDYTAAERCGPDWAEFDEKKALKQLLEDGFGSLDGKSVKRGRTPEGVTQDNSVKLAYDITNMMLEEGLLQRRYMTEKEYAQAFYDGDETKERKLGNHLPNKLVFTEELWGRIGEQRENHPIFRWLRGEQDRWMYCPPIPHRHGSKSPAGGLLTESNRRIIGGREPIFTGFDPPTPRCQTSELLCTTLNDLQDTQWEINLDFLSSLFDIELNDEDRTQLPPLDWGVKEHRIQKIRPKPEFEPVFTPPDSKSLDERINVLEWARRIIEHNANVFWHSWICDFRGRMLPRCSRLSPHGSDLDRALIRFKHWKPLGDKGIHWLRVHVHNMMEGIGSELWEKKGHPSDCHCCAPAAKQHTFEERSKWVVDNLKGLRTLAADPAGHLSELKLHRYVGRSKALQRVAALVELDRVYNMYKANGGDWSKVTSGQPVYLDASCNGYQHVAALLRDRDLAHNVNLIGDEEERPRDLYRIVADNADREEANDLVKQFLNEDDTAEAMDRAFSRETAKCPTMTAIYGSKDIVKCLQGRNGRGKPEYSEPEYPLTEKQQLELDRIPDKAKQVYRDWSKDQEREFPYQQFKKHCKDKNGKSVSDHKWKMWKRILRNKRSIPLWASGSGLHTALMLPEGEADRIPEASRENEYEQYLLTGVVAESFAESIGVSTGSAFYTLEMPLKLICKTSDGMHPGIRWTLADGLVVNNYYVKPHGRDKTSAKMPCAPGSALTPMVPDWYGKGEWNGHGIPKSRGRIAVRVLQLYGKDKRVPSEFRASLEDTVKKIMSKKRAGFPLQLIEDILSEVDPDRQSEDAEEIRKMLTHGSYSLQRYADEEADRIDRPGLKRGLSPNFVHSLDAYHMRTSIRELSESIDQLSFWPVHDAFGTHACDVPAMRQVVKEKFQNMYEGKDLSYWLGQMVVESPGVEIDFDEDPLKVNDGPYKDMKVNDSKDGEPGLKTMCSERGLSPSGNKADRVLRLKELDAKEAGMTVEELYPPLMLKGLWDQSKTTLDISEVADAGYLIS</sequence>
<evidence type="ECO:0000256" key="7">
    <source>
        <dbReference type="ARBA" id="ARBA00048552"/>
    </source>
</evidence>